<dbReference type="SMART" id="SM00586">
    <property type="entry name" value="ZnF_DBF"/>
    <property type="match status" value="1"/>
</dbReference>
<name>A0A7R9GQN1_TIMCR</name>
<gene>
    <name evidence="6" type="ORF">TCEB3V08_LOCUS646</name>
</gene>
<dbReference type="GO" id="GO:0005634">
    <property type="term" value="C:nucleus"/>
    <property type="evidence" value="ECO:0007669"/>
    <property type="project" value="UniProtKB-ARBA"/>
</dbReference>
<evidence type="ECO:0000313" key="6">
    <source>
        <dbReference type="EMBL" id="CAD7392633.1"/>
    </source>
</evidence>
<keyword evidence="2 4" id="KW-0863">Zinc-finger</keyword>
<dbReference type="GO" id="GO:0003676">
    <property type="term" value="F:nucleic acid binding"/>
    <property type="evidence" value="ECO:0007669"/>
    <property type="project" value="InterPro"/>
</dbReference>
<organism evidence="6">
    <name type="scientific">Timema cristinae</name>
    <name type="common">Walking stick</name>
    <dbReference type="NCBI Taxonomy" id="61476"/>
    <lineage>
        <taxon>Eukaryota</taxon>
        <taxon>Metazoa</taxon>
        <taxon>Ecdysozoa</taxon>
        <taxon>Arthropoda</taxon>
        <taxon>Hexapoda</taxon>
        <taxon>Insecta</taxon>
        <taxon>Pterygota</taxon>
        <taxon>Neoptera</taxon>
        <taxon>Polyneoptera</taxon>
        <taxon>Phasmatodea</taxon>
        <taxon>Timematodea</taxon>
        <taxon>Timematoidea</taxon>
        <taxon>Timematidae</taxon>
        <taxon>Timema</taxon>
    </lineage>
</organism>
<dbReference type="GO" id="GO:0008270">
    <property type="term" value="F:zinc ion binding"/>
    <property type="evidence" value="ECO:0007669"/>
    <property type="project" value="UniProtKB-KW"/>
</dbReference>
<dbReference type="Gene3D" id="6.10.250.3410">
    <property type="entry name" value="DBF zinc finger"/>
    <property type="match status" value="1"/>
</dbReference>
<evidence type="ECO:0000256" key="1">
    <source>
        <dbReference type="ARBA" id="ARBA00022723"/>
    </source>
</evidence>
<evidence type="ECO:0000256" key="2">
    <source>
        <dbReference type="ARBA" id="ARBA00022771"/>
    </source>
</evidence>
<reference evidence="6" key="1">
    <citation type="submission" date="2020-11" db="EMBL/GenBank/DDBJ databases">
        <authorList>
            <person name="Tran Van P."/>
        </authorList>
    </citation>
    <scope>NUCLEOTIDE SEQUENCE</scope>
</reference>
<evidence type="ECO:0000259" key="5">
    <source>
        <dbReference type="PROSITE" id="PS51265"/>
    </source>
</evidence>
<dbReference type="AlphaFoldDB" id="A0A7R9GQN1"/>
<feature type="domain" description="DBF4-type" evidence="5">
    <location>
        <begin position="94"/>
        <end position="143"/>
    </location>
</feature>
<dbReference type="InterPro" id="IPR006572">
    <property type="entry name" value="Znf_DBF"/>
</dbReference>
<dbReference type="Pfam" id="PF07535">
    <property type="entry name" value="zf-DBF"/>
    <property type="match status" value="1"/>
</dbReference>
<keyword evidence="3" id="KW-0862">Zinc</keyword>
<keyword evidence="1" id="KW-0479">Metal-binding</keyword>
<dbReference type="InterPro" id="IPR038545">
    <property type="entry name" value="Znf_DBF_sf"/>
</dbReference>
<protein>
    <recommendedName>
        <fullName evidence="5">DBF4-type domain-containing protein</fullName>
    </recommendedName>
</protein>
<sequence length="214" mass="24523">MYTLSTQKNTKLTLLGSTMAHLIRHGCNVVRQKVSCELSAPKKPWGYCRWEDNIRMDLRKIRFNEMDWIELAQDKDMMMTRKASSKVHQEDIVTIPLAGFCEICQDGYTDQRAHIKSERHTQFVNNDHNFLALDSLISGRSSMDTFLKTNGASELTQCSMLGSTRRSLRSVVRVSPPPQHATRSSTLNMRQTLEEKHLAKVVHQSESLEVRTVD</sequence>
<evidence type="ECO:0000256" key="3">
    <source>
        <dbReference type="ARBA" id="ARBA00022833"/>
    </source>
</evidence>
<evidence type="ECO:0000256" key="4">
    <source>
        <dbReference type="PROSITE-ProRule" id="PRU00600"/>
    </source>
</evidence>
<dbReference type="PROSITE" id="PS51265">
    <property type="entry name" value="ZF_DBF4"/>
    <property type="match status" value="1"/>
</dbReference>
<dbReference type="FunFam" id="6.10.250.3410:FF:000001">
    <property type="entry name" value="Protein DBF4 homolog A"/>
    <property type="match status" value="1"/>
</dbReference>
<dbReference type="EMBL" id="OC316564">
    <property type="protein sequence ID" value="CAD7392633.1"/>
    <property type="molecule type" value="Genomic_DNA"/>
</dbReference>
<accession>A0A7R9GQN1</accession>
<proteinExistence type="predicted"/>